<evidence type="ECO:0000313" key="6">
    <source>
        <dbReference type="Proteomes" id="UP000784294"/>
    </source>
</evidence>
<dbReference type="InterPro" id="IPR016194">
    <property type="entry name" value="SPOC-like_C_dom_sf"/>
</dbReference>
<keyword evidence="3" id="KW-0539">Nucleus</keyword>
<comment type="subcellular location">
    <subcellularLocation>
        <location evidence="1">Nucleus</location>
    </subcellularLocation>
</comment>
<dbReference type="GO" id="GO:0005634">
    <property type="term" value="C:nucleus"/>
    <property type="evidence" value="ECO:0007669"/>
    <property type="project" value="UniProtKB-SubCell"/>
</dbReference>
<protein>
    <recommendedName>
        <fullName evidence="4">SPOC domain-containing protein</fullName>
    </recommendedName>
</protein>
<dbReference type="CDD" id="cd21544">
    <property type="entry name" value="SPOC_RBM15-like"/>
    <property type="match status" value="1"/>
</dbReference>
<dbReference type="Proteomes" id="UP000784294">
    <property type="component" value="Unassembled WGS sequence"/>
</dbReference>
<dbReference type="AlphaFoldDB" id="A0A448XT90"/>
<dbReference type="Gene3D" id="2.40.290.10">
    <property type="match status" value="1"/>
</dbReference>
<organism evidence="5 6">
    <name type="scientific">Protopolystoma xenopodis</name>
    <dbReference type="NCBI Taxonomy" id="117903"/>
    <lineage>
        <taxon>Eukaryota</taxon>
        <taxon>Metazoa</taxon>
        <taxon>Spiralia</taxon>
        <taxon>Lophotrochozoa</taxon>
        <taxon>Platyhelminthes</taxon>
        <taxon>Monogenea</taxon>
        <taxon>Polyopisthocotylea</taxon>
        <taxon>Polystomatidea</taxon>
        <taxon>Polystomatidae</taxon>
        <taxon>Protopolystoma</taxon>
    </lineage>
</organism>
<dbReference type="InterPro" id="IPR010912">
    <property type="entry name" value="SPOC_met"/>
</dbReference>
<evidence type="ECO:0000256" key="1">
    <source>
        <dbReference type="ARBA" id="ARBA00004123"/>
    </source>
</evidence>
<feature type="domain" description="SPOC" evidence="4">
    <location>
        <begin position="1"/>
        <end position="142"/>
    </location>
</feature>
<sequence length="145" mass="15886">MKLDPVKLEDVSQRIRSAGNAGFCVLLAMPATTKQVSSNLADSQDPLKQNQRPLRNLISYLRTKDSAGVVLLNPLTQEIRHDPASGKLNNPEEAAPDPAVTGVLHAFPPCDFSFDLLAQRATRLQKEYAKDNHLVILLIRSCGSL</sequence>
<dbReference type="PROSITE" id="PS50917">
    <property type="entry name" value="SPOC"/>
    <property type="match status" value="1"/>
</dbReference>
<evidence type="ECO:0000259" key="4">
    <source>
        <dbReference type="PROSITE" id="PS50917"/>
    </source>
</evidence>
<keyword evidence="6" id="KW-1185">Reference proteome</keyword>
<name>A0A448XT90_9PLAT</name>
<dbReference type="GO" id="GO:0003723">
    <property type="term" value="F:RNA binding"/>
    <property type="evidence" value="ECO:0007669"/>
    <property type="project" value="UniProtKB-KW"/>
</dbReference>
<reference evidence="5" key="1">
    <citation type="submission" date="2018-11" db="EMBL/GenBank/DDBJ databases">
        <authorList>
            <consortium name="Pathogen Informatics"/>
        </authorList>
    </citation>
    <scope>NUCLEOTIDE SEQUENCE</scope>
</reference>
<dbReference type="Pfam" id="PF07744">
    <property type="entry name" value="SPOC"/>
    <property type="match status" value="1"/>
</dbReference>
<evidence type="ECO:0000313" key="5">
    <source>
        <dbReference type="EMBL" id="VEL44444.1"/>
    </source>
</evidence>
<gene>
    <name evidence="5" type="ORF">PXEA_LOCUS37884</name>
</gene>
<proteinExistence type="predicted"/>
<evidence type="ECO:0000256" key="3">
    <source>
        <dbReference type="ARBA" id="ARBA00023242"/>
    </source>
</evidence>
<dbReference type="EMBL" id="CAAALY010299337">
    <property type="protein sequence ID" value="VEL44444.1"/>
    <property type="molecule type" value="Genomic_DNA"/>
</dbReference>
<accession>A0A448XT90</accession>
<keyword evidence="2" id="KW-0694">RNA-binding</keyword>
<dbReference type="OrthoDB" id="10050565at2759"/>
<evidence type="ECO:0000256" key="2">
    <source>
        <dbReference type="ARBA" id="ARBA00022884"/>
    </source>
</evidence>
<dbReference type="SUPFAM" id="SSF100939">
    <property type="entry name" value="SPOC domain-like"/>
    <property type="match status" value="1"/>
</dbReference>
<dbReference type="InterPro" id="IPR012921">
    <property type="entry name" value="SPOC_C"/>
</dbReference>
<comment type="caution">
    <text evidence="5">The sequence shown here is derived from an EMBL/GenBank/DDBJ whole genome shotgun (WGS) entry which is preliminary data.</text>
</comment>